<dbReference type="STRING" id="39692.BST38_02115"/>
<dbReference type="GO" id="GO:0003677">
    <property type="term" value="F:DNA binding"/>
    <property type="evidence" value="ECO:0007669"/>
    <property type="project" value="InterPro"/>
</dbReference>
<dbReference type="InterPro" id="IPR036388">
    <property type="entry name" value="WH-like_DNA-bd_sf"/>
</dbReference>
<dbReference type="Proteomes" id="UP000252008">
    <property type="component" value="Unassembled WGS sequence"/>
</dbReference>
<keyword evidence="3" id="KW-1185">Reference proteome</keyword>
<protein>
    <submittedName>
        <fullName evidence="2">LuxR family transcriptional regulator [Cellvibrio japonicus Ueda107]</fullName>
    </submittedName>
</protein>
<dbReference type="InterPro" id="IPR000792">
    <property type="entry name" value="Tscrpt_reg_LuxR_C"/>
</dbReference>
<dbReference type="PRINTS" id="PR00038">
    <property type="entry name" value="HTHLUXR"/>
</dbReference>
<feature type="domain" description="HTH luxR-type" evidence="1">
    <location>
        <begin position="297"/>
        <end position="362"/>
    </location>
</feature>
<sequence>MATIEDFSRMVSRVYGAATAPETWGDAMADIRTVFGSLAAALIEIDGGIRAVKSANLSGDAASEYAGYYRKIDYVLAAVEHSPVGLVRGGRELIALQPRSEFDADWMRPHRLNDGLFVRLCGADRTTSFLVAGDCAAEEFDSPDRARLLTNLIPHLQQALRTERSLRAHSVSRETLHMMIDCVEHGIATVDTNSTVVQMNRAASAILRAHDGLELRAGAVAATDPATGKRLVRALAQAHGLTGATAPAGTSLLCPRPSGRRPYVVHIVPPAGGDDTAPGALMVILDPERVPEPAMSVLCRLFGLTRAEAIVAARVLRGDGVRAIAEEMALSVSTVKTHLQHVFDKTGTHRQAELVRLLLSVSP</sequence>
<proteinExistence type="predicted"/>
<evidence type="ECO:0000313" key="2">
    <source>
        <dbReference type="EMBL" id="SRX81228.1"/>
    </source>
</evidence>
<dbReference type="SMART" id="SM00421">
    <property type="entry name" value="HTH_LUXR"/>
    <property type="match status" value="1"/>
</dbReference>
<dbReference type="Pfam" id="PF00196">
    <property type="entry name" value="GerE"/>
    <property type="match status" value="1"/>
</dbReference>
<accession>A0A375YJB7</accession>
<dbReference type="InterPro" id="IPR016032">
    <property type="entry name" value="Sig_transdc_resp-reg_C-effctor"/>
</dbReference>
<evidence type="ECO:0000313" key="3">
    <source>
        <dbReference type="Proteomes" id="UP000252008"/>
    </source>
</evidence>
<dbReference type="AlphaFoldDB" id="A0A375YJB7"/>
<dbReference type="RefSeq" id="WP_083141556.1">
    <property type="nucleotide sequence ID" value="NZ_MVID01000001.1"/>
</dbReference>
<gene>
    <name evidence="2" type="ORF">MPP7335_02977</name>
</gene>
<evidence type="ECO:0000259" key="1">
    <source>
        <dbReference type="PROSITE" id="PS50043"/>
    </source>
</evidence>
<organism evidence="2 3">
    <name type="scientific">Mycolicibacterium parafortuitum</name>
    <name type="common">Mycobacterium parafortuitum</name>
    <dbReference type="NCBI Taxonomy" id="39692"/>
    <lineage>
        <taxon>Bacteria</taxon>
        <taxon>Bacillati</taxon>
        <taxon>Actinomycetota</taxon>
        <taxon>Actinomycetes</taxon>
        <taxon>Mycobacteriales</taxon>
        <taxon>Mycobacteriaceae</taxon>
        <taxon>Mycolicibacterium</taxon>
    </lineage>
</organism>
<dbReference type="EMBL" id="UEGS01000001">
    <property type="protein sequence ID" value="SRX81228.1"/>
    <property type="molecule type" value="Genomic_DNA"/>
</dbReference>
<dbReference type="PROSITE" id="PS00622">
    <property type="entry name" value="HTH_LUXR_1"/>
    <property type="match status" value="1"/>
</dbReference>
<dbReference type="GO" id="GO:0006355">
    <property type="term" value="P:regulation of DNA-templated transcription"/>
    <property type="evidence" value="ECO:0007669"/>
    <property type="project" value="InterPro"/>
</dbReference>
<dbReference type="SUPFAM" id="SSF46894">
    <property type="entry name" value="C-terminal effector domain of the bipartite response regulators"/>
    <property type="match status" value="1"/>
</dbReference>
<dbReference type="PROSITE" id="PS50043">
    <property type="entry name" value="HTH_LUXR_2"/>
    <property type="match status" value="1"/>
</dbReference>
<reference evidence="2 3" key="1">
    <citation type="submission" date="2018-05" db="EMBL/GenBank/DDBJ databases">
        <authorList>
            <consortium name="IHU Genomes"/>
        </authorList>
    </citation>
    <scope>NUCLEOTIDE SEQUENCE [LARGE SCALE GENOMIC DNA]</scope>
    <source>
        <strain evidence="2 3">P7335</strain>
    </source>
</reference>
<name>A0A375YJB7_MYCPF</name>
<dbReference type="Gene3D" id="1.10.10.10">
    <property type="entry name" value="Winged helix-like DNA-binding domain superfamily/Winged helix DNA-binding domain"/>
    <property type="match status" value="1"/>
</dbReference>